<organism evidence="2 3">
    <name type="scientific">Microctonus aethiopoides</name>
    <dbReference type="NCBI Taxonomy" id="144406"/>
    <lineage>
        <taxon>Eukaryota</taxon>
        <taxon>Metazoa</taxon>
        <taxon>Ecdysozoa</taxon>
        <taxon>Arthropoda</taxon>
        <taxon>Hexapoda</taxon>
        <taxon>Insecta</taxon>
        <taxon>Pterygota</taxon>
        <taxon>Neoptera</taxon>
        <taxon>Endopterygota</taxon>
        <taxon>Hymenoptera</taxon>
        <taxon>Apocrita</taxon>
        <taxon>Ichneumonoidea</taxon>
        <taxon>Braconidae</taxon>
        <taxon>Euphorinae</taxon>
        <taxon>Microctonus</taxon>
    </lineage>
</organism>
<dbReference type="Proteomes" id="UP001168990">
    <property type="component" value="Unassembled WGS sequence"/>
</dbReference>
<evidence type="ECO:0000313" key="2">
    <source>
        <dbReference type="EMBL" id="KAK0164778.1"/>
    </source>
</evidence>
<feature type="region of interest" description="Disordered" evidence="1">
    <location>
        <begin position="57"/>
        <end position="93"/>
    </location>
</feature>
<gene>
    <name evidence="2" type="ORF">PV328_003355</name>
</gene>
<dbReference type="AlphaFoldDB" id="A0AA39F884"/>
<reference evidence="2" key="1">
    <citation type="journal article" date="2023" name="bioRxiv">
        <title>Scaffold-level genome assemblies of two parasitoid biocontrol wasps reveal the parthenogenesis mechanism and an associated novel virus.</title>
        <authorList>
            <person name="Inwood S."/>
            <person name="Skelly J."/>
            <person name="Guhlin J."/>
            <person name="Harrop T."/>
            <person name="Goldson S."/>
            <person name="Dearden P."/>
        </authorList>
    </citation>
    <scope>NUCLEOTIDE SEQUENCE</scope>
    <source>
        <strain evidence="2">Irish</strain>
        <tissue evidence="2">Whole body</tissue>
    </source>
</reference>
<evidence type="ECO:0000256" key="1">
    <source>
        <dbReference type="SAM" id="MobiDB-lite"/>
    </source>
</evidence>
<evidence type="ECO:0000313" key="3">
    <source>
        <dbReference type="Proteomes" id="UP001168990"/>
    </source>
</evidence>
<comment type="caution">
    <text evidence="2">The sequence shown here is derived from an EMBL/GenBank/DDBJ whole genome shotgun (WGS) entry which is preliminary data.</text>
</comment>
<keyword evidence="3" id="KW-1185">Reference proteome</keyword>
<name>A0AA39F884_9HYME</name>
<feature type="compositionally biased region" description="Acidic residues" evidence="1">
    <location>
        <begin position="69"/>
        <end position="83"/>
    </location>
</feature>
<proteinExistence type="predicted"/>
<reference evidence="2" key="2">
    <citation type="submission" date="2023-03" db="EMBL/GenBank/DDBJ databases">
        <authorList>
            <person name="Inwood S.N."/>
            <person name="Skelly J.G."/>
            <person name="Guhlin J."/>
            <person name="Harrop T.W.R."/>
            <person name="Goldson S.G."/>
            <person name="Dearden P.K."/>
        </authorList>
    </citation>
    <scope>NUCLEOTIDE SEQUENCE</scope>
    <source>
        <strain evidence="2">Irish</strain>
        <tissue evidence="2">Whole body</tissue>
    </source>
</reference>
<protein>
    <recommendedName>
        <fullName evidence="4">EKC/KEOPS complex subunit GON7</fullName>
    </recommendedName>
</protein>
<dbReference type="EMBL" id="JAQQBS010001422">
    <property type="protein sequence ID" value="KAK0164778.1"/>
    <property type="molecule type" value="Genomic_DNA"/>
</dbReference>
<evidence type="ECO:0008006" key="4">
    <source>
        <dbReference type="Google" id="ProtNLM"/>
    </source>
</evidence>
<accession>A0AA39F884</accession>
<sequence>MVDTNIRVQISKNDKCIFNESSKNSNVDNNIAGLITNLKVMQERVNDFLTTFIKTTERNVSDEGGPNDSENDIADDDSEEDEQVNPKKCRLSN</sequence>